<keyword evidence="7 15" id="KW-0963">Cytoplasm</keyword>
<dbReference type="EC" id="2.1.1.228" evidence="5 15"/>
<dbReference type="RefSeq" id="WP_095605548.1">
    <property type="nucleotide sequence ID" value="NZ_NSKE01000002.1"/>
</dbReference>
<evidence type="ECO:0000313" key="20">
    <source>
        <dbReference type="Proteomes" id="UP000218831"/>
    </source>
</evidence>
<evidence type="ECO:0000256" key="2">
    <source>
        <dbReference type="ARBA" id="ARBA00004496"/>
    </source>
</evidence>
<evidence type="ECO:0000256" key="6">
    <source>
        <dbReference type="ARBA" id="ARBA00014679"/>
    </source>
</evidence>
<evidence type="ECO:0000256" key="7">
    <source>
        <dbReference type="ARBA" id="ARBA00022490"/>
    </source>
</evidence>
<organism evidence="19 20">
    <name type="scientific">Fodinibius salipaludis</name>
    <dbReference type="NCBI Taxonomy" id="2032627"/>
    <lineage>
        <taxon>Bacteria</taxon>
        <taxon>Pseudomonadati</taxon>
        <taxon>Balneolota</taxon>
        <taxon>Balneolia</taxon>
        <taxon>Balneolales</taxon>
        <taxon>Balneolaceae</taxon>
        <taxon>Fodinibius</taxon>
    </lineage>
</organism>
<evidence type="ECO:0000256" key="4">
    <source>
        <dbReference type="ARBA" id="ARBA00011738"/>
    </source>
</evidence>
<evidence type="ECO:0000256" key="15">
    <source>
        <dbReference type="HAMAP-Rule" id="MF_00605"/>
    </source>
</evidence>
<dbReference type="PANTHER" id="PTHR46417:SF1">
    <property type="entry name" value="TRNA (GUANINE-N(1)-)-METHYLTRANSFERASE"/>
    <property type="match status" value="1"/>
</dbReference>
<dbReference type="NCBIfam" id="TIGR00088">
    <property type="entry name" value="trmD"/>
    <property type="match status" value="1"/>
</dbReference>
<dbReference type="Gene3D" id="1.10.1270.20">
    <property type="entry name" value="tRNA(m1g37)methyltransferase, domain 2"/>
    <property type="match status" value="1"/>
</dbReference>
<evidence type="ECO:0000259" key="18">
    <source>
        <dbReference type="Pfam" id="PF01746"/>
    </source>
</evidence>
<evidence type="ECO:0000256" key="17">
    <source>
        <dbReference type="RuleBase" id="RU003464"/>
    </source>
</evidence>
<dbReference type="OrthoDB" id="9807416at2"/>
<evidence type="ECO:0000256" key="3">
    <source>
        <dbReference type="ARBA" id="ARBA00007630"/>
    </source>
</evidence>
<comment type="catalytic activity">
    <reaction evidence="14 15 17">
        <text>guanosine(37) in tRNA + S-adenosyl-L-methionine = N(1)-methylguanosine(37) in tRNA + S-adenosyl-L-homocysteine + H(+)</text>
        <dbReference type="Rhea" id="RHEA:36899"/>
        <dbReference type="Rhea" id="RHEA-COMP:10145"/>
        <dbReference type="Rhea" id="RHEA-COMP:10147"/>
        <dbReference type="ChEBI" id="CHEBI:15378"/>
        <dbReference type="ChEBI" id="CHEBI:57856"/>
        <dbReference type="ChEBI" id="CHEBI:59789"/>
        <dbReference type="ChEBI" id="CHEBI:73542"/>
        <dbReference type="ChEBI" id="CHEBI:74269"/>
        <dbReference type="EC" id="2.1.1.228"/>
    </reaction>
</comment>
<dbReference type="InterPro" id="IPR016009">
    <property type="entry name" value="tRNA_MeTrfase_TRMD/TRM10"/>
</dbReference>
<keyword evidence="9 15" id="KW-0808">Transferase</keyword>
<evidence type="ECO:0000256" key="12">
    <source>
        <dbReference type="ARBA" id="ARBA00029736"/>
    </source>
</evidence>
<evidence type="ECO:0000256" key="16">
    <source>
        <dbReference type="PIRSR" id="PIRSR000386-1"/>
    </source>
</evidence>
<dbReference type="HAMAP" id="MF_00605">
    <property type="entry name" value="TrmD"/>
    <property type="match status" value="1"/>
</dbReference>
<evidence type="ECO:0000313" key="19">
    <source>
        <dbReference type="EMBL" id="PAU95421.1"/>
    </source>
</evidence>
<feature type="binding site" evidence="15 16">
    <location>
        <position position="112"/>
    </location>
    <ligand>
        <name>S-adenosyl-L-methionine</name>
        <dbReference type="ChEBI" id="CHEBI:59789"/>
    </ligand>
</feature>
<name>A0A2A2GCZ2_9BACT</name>
<sequence length="231" mass="26135">MRIDIISAVPQLLESPLKHSIVGNAQDEDLVEIHTHDLRDYTEDKHNKVDDYPYGGGAGMVLTPQPIFSCIEHLQSQRNYDEIIFTAPNGTPFKQEDANKLSTDKNLIFLCGHYKGVDQRVIDSLITKTYSIGDYVLSGGELPALVMVDSIVRVLPGVLGDSESALTDSFQNEKLLEGPVYTRPAEFKGIEVPEVLRSGDHQKVKEWRHQQSLERTKEVRPDIYKKFRNEQ</sequence>
<gene>
    <name evidence="15" type="primary">trmD</name>
    <name evidence="19" type="ORF">CK503_03515</name>
</gene>
<evidence type="ECO:0000256" key="11">
    <source>
        <dbReference type="ARBA" id="ARBA00022694"/>
    </source>
</evidence>
<protein>
    <recommendedName>
        <fullName evidence="6 15">tRNA (guanine-N(1)-)-methyltransferase</fullName>
        <ecNumber evidence="5 15">2.1.1.228</ecNumber>
    </recommendedName>
    <alternativeName>
        <fullName evidence="12 15">M1G-methyltransferase</fullName>
    </alternativeName>
    <alternativeName>
        <fullName evidence="13 15">tRNA [GM37] methyltransferase</fullName>
    </alternativeName>
</protein>
<dbReference type="NCBIfam" id="NF000648">
    <property type="entry name" value="PRK00026.1"/>
    <property type="match status" value="1"/>
</dbReference>
<dbReference type="InterPro" id="IPR029026">
    <property type="entry name" value="tRNA_m1G_MTases_N"/>
</dbReference>
<dbReference type="GO" id="GO:0052906">
    <property type="term" value="F:tRNA (guanine(37)-N1)-methyltransferase activity"/>
    <property type="evidence" value="ECO:0007669"/>
    <property type="project" value="UniProtKB-UniRule"/>
</dbReference>
<keyword evidence="11 15" id="KW-0819">tRNA processing</keyword>
<accession>A0A2A2GCZ2</accession>
<evidence type="ECO:0000256" key="8">
    <source>
        <dbReference type="ARBA" id="ARBA00022603"/>
    </source>
</evidence>
<dbReference type="InterPro" id="IPR002649">
    <property type="entry name" value="tRNA_m1G_MeTrfase_TrmD"/>
</dbReference>
<comment type="caution">
    <text evidence="19">The sequence shown here is derived from an EMBL/GenBank/DDBJ whole genome shotgun (WGS) entry which is preliminary data.</text>
</comment>
<dbReference type="PANTHER" id="PTHR46417">
    <property type="entry name" value="TRNA (GUANINE-N(1)-)-METHYLTRANSFERASE"/>
    <property type="match status" value="1"/>
</dbReference>
<dbReference type="Proteomes" id="UP000218831">
    <property type="component" value="Unassembled WGS sequence"/>
</dbReference>
<evidence type="ECO:0000256" key="5">
    <source>
        <dbReference type="ARBA" id="ARBA00012807"/>
    </source>
</evidence>
<evidence type="ECO:0000256" key="14">
    <source>
        <dbReference type="ARBA" id="ARBA00047783"/>
    </source>
</evidence>
<dbReference type="InterPro" id="IPR023148">
    <property type="entry name" value="tRNA_m1G_MeTrfase_C_sf"/>
</dbReference>
<dbReference type="PIRSF" id="PIRSF000386">
    <property type="entry name" value="tRNA_mtase"/>
    <property type="match status" value="1"/>
</dbReference>
<comment type="subcellular location">
    <subcellularLocation>
        <location evidence="2 15 17">Cytoplasm</location>
    </subcellularLocation>
</comment>
<evidence type="ECO:0000256" key="10">
    <source>
        <dbReference type="ARBA" id="ARBA00022691"/>
    </source>
</evidence>
<evidence type="ECO:0000256" key="13">
    <source>
        <dbReference type="ARBA" id="ARBA00033392"/>
    </source>
</evidence>
<feature type="domain" description="tRNA methyltransferase TRMD/TRM10-type" evidence="18">
    <location>
        <begin position="1"/>
        <end position="226"/>
    </location>
</feature>
<dbReference type="FunFam" id="3.40.1280.10:FF:000001">
    <property type="entry name" value="tRNA (guanine-N(1)-)-methyltransferase"/>
    <property type="match status" value="1"/>
</dbReference>
<dbReference type="InterPro" id="IPR029028">
    <property type="entry name" value="Alpha/beta_knot_MTases"/>
</dbReference>
<dbReference type="Gene3D" id="3.40.1280.10">
    <property type="match status" value="1"/>
</dbReference>
<dbReference type="GO" id="GO:0005829">
    <property type="term" value="C:cytosol"/>
    <property type="evidence" value="ECO:0007669"/>
    <property type="project" value="TreeGrafter"/>
</dbReference>
<keyword evidence="10 15" id="KW-0949">S-adenosyl-L-methionine</keyword>
<dbReference type="AlphaFoldDB" id="A0A2A2GCZ2"/>
<dbReference type="Pfam" id="PF01746">
    <property type="entry name" value="tRNA_m1G_MT"/>
    <property type="match status" value="1"/>
</dbReference>
<dbReference type="CDD" id="cd18080">
    <property type="entry name" value="TrmD-like"/>
    <property type="match status" value="1"/>
</dbReference>
<evidence type="ECO:0000256" key="1">
    <source>
        <dbReference type="ARBA" id="ARBA00002634"/>
    </source>
</evidence>
<reference evidence="19 20" key="1">
    <citation type="submission" date="2017-08" db="EMBL/GenBank/DDBJ databases">
        <title>Aliifodinibius alkalisoli sp. nov., isolated from saline alkaline soil.</title>
        <authorList>
            <person name="Liu D."/>
            <person name="Zhang G."/>
        </authorList>
    </citation>
    <scope>NUCLEOTIDE SEQUENCE [LARGE SCALE GENOMIC DNA]</scope>
    <source>
        <strain evidence="19 20">WN023</strain>
    </source>
</reference>
<comment type="subunit">
    <text evidence="4 15 17">Homodimer.</text>
</comment>
<dbReference type="EMBL" id="NSKE01000002">
    <property type="protein sequence ID" value="PAU95421.1"/>
    <property type="molecule type" value="Genomic_DNA"/>
</dbReference>
<comment type="function">
    <text evidence="1 15 17">Specifically methylates guanosine-37 in various tRNAs.</text>
</comment>
<keyword evidence="20" id="KW-1185">Reference proteome</keyword>
<evidence type="ECO:0000256" key="9">
    <source>
        <dbReference type="ARBA" id="ARBA00022679"/>
    </source>
</evidence>
<keyword evidence="8 15" id="KW-0489">Methyltransferase</keyword>
<proteinExistence type="inferred from homology"/>
<dbReference type="GO" id="GO:0002939">
    <property type="term" value="P:tRNA N1-guanine methylation"/>
    <property type="evidence" value="ECO:0007669"/>
    <property type="project" value="TreeGrafter"/>
</dbReference>
<comment type="similarity">
    <text evidence="3 15 17">Belongs to the RNA methyltransferase TrmD family.</text>
</comment>
<feature type="binding site" evidence="15 16">
    <location>
        <begin position="132"/>
        <end position="137"/>
    </location>
    <ligand>
        <name>S-adenosyl-L-methionine</name>
        <dbReference type="ChEBI" id="CHEBI:59789"/>
    </ligand>
</feature>
<dbReference type="SUPFAM" id="SSF75217">
    <property type="entry name" value="alpha/beta knot"/>
    <property type="match status" value="1"/>
</dbReference>